<name>A0A8E0NC85_9CAUL</name>
<proteinExistence type="predicted"/>
<dbReference type="AlphaFoldDB" id="A0A8E0NC85"/>
<dbReference type="Gene3D" id="3.40.630.10">
    <property type="entry name" value="Zn peptidases"/>
    <property type="match status" value="1"/>
</dbReference>
<sequence>MTAALFLQRFAPKTGAWAHLDIFAWNPRTRPGHPEGGEAQSLRACFAMLRSRYA</sequence>
<gene>
    <name evidence="1" type="ORF">MBEBAB_1933</name>
</gene>
<dbReference type="EMBL" id="BATC01000035">
    <property type="protein sequence ID" value="GAD59683.1"/>
    <property type="molecule type" value="Genomic_DNA"/>
</dbReference>
<organism evidence="1 2">
    <name type="scientific">Brevundimonas abyssalis TAR-001</name>
    <dbReference type="NCBI Taxonomy" id="1391729"/>
    <lineage>
        <taxon>Bacteria</taxon>
        <taxon>Pseudomonadati</taxon>
        <taxon>Pseudomonadota</taxon>
        <taxon>Alphaproteobacteria</taxon>
        <taxon>Caulobacterales</taxon>
        <taxon>Caulobacteraceae</taxon>
        <taxon>Brevundimonas</taxon>
    </lineage>
</organism>
<protein>
    <submittedName>
        <fullName evidence="1">Peptidase B</fullName>
    </submittedName>
</protein>
<evidence type="ECO:0000313" key="2">
    <source>
        <dbReference type="Proteomes" id="UP000016569"/>
    </source>
</evidence>
<dbReference type="SUPFAM" id="SSF53187">
    <property type="entry name" value="Zn-dependent exopeptidases"/>
    <property type="match status" value="1"/>
</dbReference>
<keyword evidence="2" id="KW-1185">Reference proteome</keyword>
<comment type="caution">
    <text evidence="1">The sequence shown here is derived from an EMBL/GenBank/DDBJ whole genome shotgun (WGS) entry which is preliminary data.</text>
</comment>
<evidence type="ECO:0000313" key="1">
    <source>
        <dbReference type="EMBL" id="GAD59683.1"/>
    </source>
</evidence>
<reference evidence="2" key="1">
    <citation type="journal article" date="2013" name="Genome Announc.">
        <title>Draft Genome Sequence of the Dimorphic Prosthecate Bacterium Brevundimonas abyssalis TAR-001T.</title>
        <authorList>
            <person name="Tsubouchi T."/>
            <person name="Nishi S."/>
            <person name="Usui K."/>
            <person name="Shimane Y."/>
            <person name="Takaki Y."/>
            <person name="Maruyama T."/>
            <person name="Hatada Y."/>
        </authorList>
    </citation>
    <scope>NUCLEOTIDE SEQUENCE [LARGE SCALE GENOMIC DNA]</scope>
    <source>
        <strain evidence="2">TAR-001</strain>
    </source>
</reference>
<accession>A0A8E0NC85</accession>
<dbReference type="Proteomes" id="UP000016569">
    <property type="component" value="Unassembled WGS sequence"/>
</dbReference>